<dbReference type="Proteomes" id="UP000838308">
    <property type="component" value="Unassembled WGS sequence"/>
</dbReference>
<evidence type="ECO:0000313" key="4">
    <source>
        <dbReference type="Proteomes" id="UP000838308"/>
    </source>
</evidence>
<feature type="domain" description="HTH cro/C1-type" evidence="2">
    <location>
        <begin position="8"/>
        <end position="62"/>
    </location>
</feature>
<keyword evidence="1" id="KW-0238">DNA-binding</keyword>
<dbReference type="PANTHER" id="PTHR46558:SF4">
    <property type="entry name" value="DNA-BIDING PHAGE PROTEIN"/>
    <property type="match status" value="1"/>
</dbReference>
<dbReference type="Gene3D" id="1.10.260.40">
    <property type="entry name" value="lambda repressor-like DNA-binding domains"/>
    <property type="match status" value="1"/>
</dbReference>
<comment type="caution">
    <text evidence="3">The sequence shown here is derived from an EMBL/GenBank/DDBJ whole genome shotgun (WGS) entry which is preliminary data.</text>
</comment>
<dbReference type="EMBL" id="CALBWS010000007">
    <property type="protein sequence ID" value="CAH2714364.1"/>
    <property type="molecule type" value="Genomic_DNA"/>
</dbReference>
<name>A0ABM9EQF2_9BACI</name>
<proteinExistence type="predicted"/>
<dbReference type="SMART" id="SM00530">
    <property type="entry name" value="HTH_XRE"/>
    <property type="match status" value="1"/>
</dbReference>
<protein>
    <recommendedName>
        <fullName evidence="2">HTH cro/C1-type domain-containing protein</fullName>
    </recommendedName>
</protein>
<sequence length="76" mass="8525">MNSIGHTIKTVREMRNMTQQELAQKVRVGTHTIEKYEAGEQIPSSQTILKLSTVLDIPASELLQHNQVHTNSSPND</sequence>
<dbReference type="InterPro" id="IPR001387">
    <property type="entry name" value="Cro/C1-type_HTH"/>
</dbReference>
<accession>A0ABM9EQF2</accession>
<gene>
    <name evidence="3" type="ORF">BACCIP111895_01527</name>
</gene>
<dbReference type="PROSITE" id="PS50943">
    <property type="entry name" value="HTH_CROC1"/>
    <property type="match status" value="1"/>
</dbReference>
<dbReference type="SUPFAM" id="SSF47413">
    <property type="entry name" value="lambda repressor-like DNA-binding domains"/>
    <property type="match status" value="1"/>
</dbReference>
<dbReference type="InterPro" id="IPR010982">
    <property type="entry name" value="Lambda_DNA-bd_dom_sf"/>
</dbReference>
<dbReference type="RefSeq" id="WP_248734692.1">
    <property type="nucleotide sequence ID" value="NZ_CALBWS010000007.1"/>
</dbReference>
<dbReference type="CDD" id="cd00093">
    <property type="entry name" value="HTH_XRE"/>
    <property type="match status" value="1"/>
</dbReference>
<keyword evidence="4" id="KW-1185">Reference proteome</keyword>
<reference evidence="3" key="1">
    <citation type="submission" date="2022-04" db="EMBL/GenBank/DDBJ databases">
        <authorList>
            <person name="Criscuolo A."/>
        </authorList>
    </citation>
    <scope>NUCLEOTIDE SEQUENCE</scope>
    <source>
        <strain evidence="3">CIP111895</strain>
    </source>
</reference>
<dbReference type="Pfam" id="PF01381">
    <property type="entry name" value="HTH_3"/>
    <property type="match status" value="1"/>
</dbReference>
<dbReference type="PANTHER" id="PTHR46558">
    <property type="entry name" value="TRACRIPTIONAL REGULATORY PROTEIN-RELATED-RELATED"/>
    <property type="match status" value="1"/>
</dbReference>
<evidence type="ECO:0000256" key="1">
    <source>
        <dbReference type="ARBA" id="ARBA00023125"/>
    </source>
</evidence>
<organism evidence="3 4">
    <name type="scientific">Neobacillus rhizosphaerae</name>
    <dbReference type="NCBI Taxonomy" id="2880965"/>
    <lineage>
        <taxon>Bacteria</taxon>
        <taxon>Bacillati</taxon>
        <taxon>Bacillota</taxon>
        <taxon>Bacilli</taxon>
        <taxon>Bacillales</taxon>
        <taxon>Bacillaceae</taxon>
        <taxon>Neobacillus</taxon>
    </lineage>
</organism>
<evidence type="ECO:0000313" key="3">
    <source>
        <dbReference type="EMBL" id="CAH2714364.1"/>
    </source>
</evidence>
<evidence type="ECO:0000259" key="2">
    <source>
        <dbReference type="PROSITE" id="PS50943"/>
    </source>
</evidence>